<dbReference type="Gene3D" id="2.130.10.10">
    <property type="entry name" value="YVTN repeat-like/Quinoprotein amine dehydrogenase"/>
    <property type="match status" value="1"/>
</dbReference>
<dbReference type="SUPFAM" id="SSF63825">
    <property type="entry name" value="YWTD domain"/>
    <property type="match status" value="1"/>
</dbReference>
<feature type="transmembrane region" description="Helical" evidence="1">
    <location>
        <begin position="241"/>
        <end position="259"/>
    </location>
</feature>
<feature type="transmembrane region" description="Helical" evidence="1">
    <location>
        <begin position="21"/>
        <end position="45"/>
    </location>
</feature>
<dbReference type="AlphaFoldDB" id="A0A4R0IT14"/>
<dbReference type="RefSeq" id="WP_131498155.1">
    <property type="nucleotide sequence ID" value="NZ_SJKC01000003.1"/>
</dbReference>
<feature type="transmembrane region" description="Helical" evidence="1">
    <location>
        <begin position="687"/>
        <end position="708"/>
    </location>
</feature>
<feature type="transmembrane region" description="Helical" evidence="1">
    <location>
        <begin position="325"/>
        <end position="343"/>
    </location>
</feature>
<keyword evidence="1" id="KW-0472">Membrane</keyword>
<dbReference type="InterPro" id="IPR015943">
    <property type="entry name" value="WD40/YVTN_repeat-like_dom_sf"/>
</dbReference>
<protein>
    <submittedName>
        <fullName evidence="2">Uncharacterized protein</fullName>
    </submittedName>
</protein>
<keyword evidence="1" id="KW-1133">Transmembrane helix</keyword>
<evidence type="ECO:0000313" key="2">
    <source>
        <dbReference type="EMBL" id="TCC36329.1"/>
    </source>
</evidence>
<accession>A0A4R0IT14</accession>
<dbReference type="EMBL" id="SJKC01000003">
    <property type="protein sequence ID" value="TCC36329.1"/>
    <property type="molecule type" value="Genomic_DNA"/>
</dbReference>
<feature type="transmembrane region" description="Helical" evidence="1">
    <location>
        <begin position="300"/>
        <end position="319"/>
    </location>
</feature>
<dbReference type="Proteomes" id="UP000294225">
    <property type="component" value="Unassembled WGS sequence"/>
</dbReference>
<evidence type="ECO:0000256" key="1">
    <source>
        <dbReference type="SAM" id="Phobius"/>
    </source>
</evidence>
<comment type="caution">
    <text evidence="2">The sequence shown here is derived from an EMBL/GenBank/DDBJ whole genome shotgun (WGS) entry which is preliminary data.</text>
</comment>
<proteinExistence type="predicted"/>
<name>A0A4R0IT14_9ACTN</name>
<feature type="transmembrane region" description="Helical" evidence="1">
    <location>
        <begin position="403"/>
        <end position="425"/>
    </location>
</feature>
<reference evidence="2 3" key="1">
    <citation type="submission" date="2019-02" db="EMBL/GenBank/DDBJ databases">
        <title>Kribbella capetownensis sp. nov. and Kribbella speibonae sp. nov., isolated from soil.</title>
        <authorList>
            <person name="Curtis S.M."/>
            <person name="Norton I."/>
            <person name="Everest G.J."/>
            <person name="Meyers P.R."/>
        </authorList>
    </citation>
    <scope>NUCLEOTIDE SEQUENCE [LARGE SCALE GENOMIC DNA]</scope>
    <source>
        <strain evidence="2 3">YM55</strain>
    </source>
</reference>
<evidence type="ECO:0000313" key="3">
    <source>
        <dbReference type="Proteomes" id="UP000294225"/>
    </source>
</evidence>
<keyword evidence="1" id="KW-0812">Transmembrane</keyword>
<feature type="transmembrane region" description="Helical" evidence="1">
    <location>
        <begin position="364"/>
        <end position="391"/>
    </location>
</feature>
<organism evidence="2 3">
    <name type="scientific">Kribbella speibonae</name>
    <dbReference type="NCBI Taxonomy" id="1572660"/>
    <lineage>
        <taxon>Bacteria</taxon>
        <taxon>Bacillati</taxon>
        <taxon>Actinomycetota</taxon>
        <taxon>Actinomycetes</taxon>
        <taxon>Propionibacteriales</taxon>
        <taxon>Kribbellaceae</taxon>
        <taxon>Kribbella</taxon>
    </lineage>
</organism>
<sequence>MGLQIGGKMRNRIGPAAGGRYRIAGSTLWWIVATLLASAGIPLVISTSVAADQLPPPVFAPDYARPAIAAALPQEKAVSDLFGQPAVRIMSGLPSSRAFASSSPFAQDALGNAVKNAWDEVWQSTDGRFLLHAQILEAKSGQKLTVFGQGCRPERPPRVAVTADQAGELGGRGGREAFCIVVERNGARINLSLARPTGGETDAWKQFAALAQSSVTRMPVVRTEQSGYVDMHRVRTLQNRYFLLAPLAVALLAWLFGLVDRATWQRLLSLLRPHRSRAASNFVDLEPVSRRRRWRARALGSLRLLLYVCAIRLAEVVHWGTYKTVAFVFVIALSVMAVETFLARRTVARPQHLFAGKRRLLMVGAALGSGIVVLGAIALAMTGAAMAAIGYNPVGTDLQVQRMGLVMMLAAPLVALLALAPMAVARRLAMRILRSETLADPRPPVLLLRSFADDRRKVRSRSPARAGLIDRLSLRRWERFEEVLAARLSRVGPPLAVGQVGERMPPQLGAVRRQFTDDEWRDQVGTLMADASMICVTVGRSQALSWEIRRIQMYGLLGKAVFVLPPTGSRECKRRLAVLAELLDIPWELVDPTGLGRRVLAVTCPSDSPDPVVLTAAAQDDLGYDCALEAAVLLTRGVTSPNSEVAAVIEADRRRSAPAARRRRNPPPVVVYPTGKTPKYRPLIPRWFVRTGGLGLGGILTSVIAFTVGANADDVQSIDNPLGGAVTLAEQPTTGALFAAGSRTVIRVDFNRHRLTKVATLDTTPTQLAAAQDALYALDSAAGTLTAVDATSGQVRWKLSNISGYRALKPVGDSLYAADPVNHRIVRIRPSDGHRKFSPRLTGTPWDIAHVKGSLYVAFPDLGQVQLLTGSDLRPSTALKTDKPVQLAVTGDRIWSRSGDEPKLTALPAYAAPRSSELLLKVQPAALNSDGTTMAVEGYERVTIMRPNGALQRIRSLDQELNAVVLTREGSLFEVSPEHFFLAKTTDQ</sequence>
<gene>
    <name evidence="2" type="ORF">E0H92_27140</name>
</gene>